<dbReference type="InterPro" id="IPR025178">
    <property type="entry name" value="Lnb_N"/>
</dbReference>
<organism evidence="5 6">
    <name type="scientific">Imperialibacter roseus</name>
    <dbReference type="NCBI Taxonomy" id="1324217"/>
    <lineage>
        <taxon>Bacteria</taxon>
        <taxon>Pseudomonadati</taxon>
        <taxon>Bacteroidota</taxon>
        <taxon>Cytophagia</taxon>
        <taxon>Cytophagales</taxon>
        <taxon>Flammeovirgaceae</taxon>
        <taxon>Imperialibacter</taxon>
    </lineage>
</organism>
<feature type="transmembrane region" description="Helical" evidence="1">
    <location>
        <begin position="345"/>
        <end position="364"/>
    </location>
</feature>
<gene>
    <name evidence="5" type="ORF">RT717_22600</name>
</gene>
<evidence type="ECO:0000259" key="4">
    <source>
        <dbReference type="Pfam" id="PF25221"/>
    </source>
</evidence>
<dbReference type="EMBL" id="CP136051">
    <property type="protein sequence ID" value="WOK05869.1"/>
    <property type="molecule type" value="Genomic_DNA"/>
</dbReference>
<feature type="domain" description="Lnb N-terminal periplasmic" evidence="3">
    <location>
        <begin position="34"/>
        <end position="164"/>
    </location>
</feature>
<protein>
    <submittedName>
        <fullName evidence="5">DUF4105 domain-containing protein</fullName>
    </submittedName>
</protein>
<dbReference type="Pfam" id="PF25221">
    <property type="entry name" value="5TMH_Lnb"/>
    <property type="match status" value="1"/>
</dbReference>
<feature type="transmembrane region" description="Helical" evidence="1">
    <location>
        <begin position="370"/>
        <end position="388"/>
    </location>
</feature>
<dbReference type="InterPro" id="IPR057436">
    <property type="entry name" value="5TMH_Lnb"/>
</dbReference>
<proteinExistence type="predicted"/>
<evidence type="ECO:0000256" key="2">
    <source>
        <dbReference type="SAM" id="SignalP"/>
    </source>
</evidence>
<feature type="signal peptide" evidence="2">
    <location>
        <begin position="1"/>
        <end position="18"/>
    </location>
</feature>
<feature type="transmembrane region" description="Helical" evidence="1">
    <location>
        <begin position="290"/>
        <end position="313"/>
    </location>
</feature>
<feature type="transmembrane region" description="Helical" evidence="1">
    <location>
        <begin position="260"/>
        <end position="278"/>
    </location>
</feature>
<dbReference type="Proteomes" id="UP001302349">
    <property type="component" value="Chromosome"/>
</dbReference>
<keyword evidence="1" id="KW-0472">Membrane</keyword>
<feature type="domain" description="Lnb-like transmembrane" evidence="4">
    <location>
        <begin position="257"/>
        <end position="390"/>
    </location>
</feature>
<keyword evidence="1" id="KW-1133">Transmembrane helix</keyword>
<reference evidence="5 6" key="1">
    <citation type="journal article" date="2023" name="Microbiol. Resour. Announc.">
        <title>Complete Genome Sequence of Imperialibacter roseus strain P4T.</title>
        <authorList>
            <person name="Tizabi D.R."/>
            <person name="Bachvaroff T."/>
            <person name="Hill R.T."/>
        </authorList>
    </citation>
    <scope>NUCLEOTIDE SEQUENCE [LARGE SCALE GENOMIC DNA]</scope>
    <source>
        <strain evidence="5 6">P4T</strain>
    </source>
</reference>
<evidence type="ECO:0000313" key="5">
    <source>
        <dbReference type="EMBL" id="WOK05869.1"/>
    </source>
</evidence>
<keyword evidence="1" id="KW-0812">Transmembrane</keyword>
<feature type="chain" id="PRO_5045230411" evidence="2">
    <location>
        <begin position="19"/>
        <end position="397"/>
    </location>
</feature>
<accession>A0ABZ0ILH5</accession>
<evidence type="ECO:0000259" key="3">
    <source>
        <dbReference type="Pfam" id="PF13387"/>
    </source>
</evidence>
<sequence>MKKLVLISFLLLGGSGLAESVAQIPPFISDSTTVSVMTMGPSQVELYTAFGHSAFRVLDHKTGIDLVFNYGIFSFNQPNFYLNFARGKLLYKLGVNRYEDFKEAYIEENRSIVEQNLNLTVSEKHQLYAFLVENNKPENRDYYYNYIYDNCATKIRDVLETVFKDRITFDYSYVTEDLTFRQLMDMNLGQQPWGDLGIDICLGTGIDKVATGYQYMYLPEYIQKAFAGATIKRGNSTVSLVSDTKVVFMPIEEGESQASLVTPTIVFVLVFMLVGFSTQQEWKAGKRRKWLDFTLFFVIGVVGILLLFLWFATDHISQYNFNLLWAFPVHAFVAFYAFKNSPPNWLSIYLLSAAVLLAIVIVSWSFLPQMLHLALVPIMLTLGLRAIFWRKSAFRAS</sequence>
<keyword evidence="2" id="KW-0732">Signal</keyword>
<dbReference type="RefSeq" id="WP_317488618.1">
    <property type="nucleotide sequence ID" value="NZ_CP136051.1"/>
</dbReference>
<dbReference type="Pfam" id="PF13387">
    <property type="entry name" value="Lnb_N"/>
    <property type="match status" value="1"/>
</dbReference>
<feature type="transmembrane region" description="Helical" evidence="1">
    <location>
        <begin position="319"/>
        <end position="338"/>
    </location>
</feature>
<name>A0ABZ0ILH5_9BACT</name>
<evidence type="ECO:0000256" key="1">
    <source>
        <dbReference type="SAM" id="Phobius"/>
    </source>
</evidence>
<evidence type="ECO:0000313" key="6">
    <source>
        <dbReference type="Proteomes" id="UP001302349"/>
    </source>
</evidence>
<keyword evidence="6" id="KW-1185">Reference proteome</keyword>